<proteinExistence type="predicted"/>
<dbReference type="InterPro" id="IPR007527">
    <property type="entry name" value="Znf_SWIM"/>
</dbReference>
<sequence>MTSKPNVPNTTAESTVDAVDERDVRALTETMFVDREAPDFYRVRTQRGDEYVVDTREPACTCPDFQYRDVRCKHVRRVQFEAGELDPDTVAADVHTALDALDDRLAALAARRAEYVGLLSTIDRFERR</sequence>
<evidence type="ECO:0000256" key="1">
    <source>
        <dbReference type="PROSITE-ProRule" id="PRU00325"/>
    </source>
</evidence>
<dbReference type="RefSeq" id="WP_058583141.1">
    <property type="nucleotide sequence ID" value="NZ_LOPU01000031.1"/>
</dbReference>
<accession>A0A0W1R4S5</accession>
<dbReference type="Proteomes" id="UP000054387">
    <property type="component" value="Unassembled WGS sequence"/>
</dbReference>
<name>A0A0W1R4S5_9EURY</name>
<dbReference type="AlphaFoldDB" id="A0A0W1R4S5"/>
<evidence type="ECO:0000313" key="4">
    <source>
        <dbReference type="Proteomes" id="UP000054387"/>
    </source>
</evidence>
<dbReference type="Pfam" id="PF04434">
    <property type="entry name" value="SWIM"/>
    <property type="match status" value="1"/>
</dbReference>
<dbReference type="OrthoDB" id="142306at2157"/>
<protein>
    <recommendedName>
        <fullName evidence="2">SWIM-type domain-containing protein</fullName>
    </recommendedName>
</protein>
<organism evidence="3 4">
    <name type="scientific">Haloprofundus marisrubri</name>
    <dbReference type="NCBI Taxonomy" id="1514971"/>
    <lineage>
        <taxon>Archaea</taxon>
        <taxon>Methanobacteriati</taxon>
        <taxon>Methanobacteriota</taxon>
        <taxon>Stenosarchaea group</taxon>
        <taxon>Halobacteria</taxon>
        <taxon>Halobacteriales</taxon>
        <taxon>Haloferacaceae</taxon>
        <taxon>Haloprofundus</taxon>
    </lineage>
</organism>
<dbReference type="PROSITE" id="PS50966">
    <property type="entry name" value="ZF_SWIM"/>
    <property type="match status" value="1"/>
</dbReference>
<gene>
    <name evidence="3" type="ORF">AUR64_19525</name>
</gene>
<dbReference type="EMBL" id="LOPU01000031">
    <property type="protein sequence ID" value="KTG08421.1"/>
    <property type="molecule type" value="Genomic_DNA"/>
</dbReference>
<keyword evidence="1" id="KW-0862">Zinc</keyword>
<comment type="caution">
    <text evidence="3">The sequence shown here is derived from an EMBL/GenBank/DDBJ whole genome shotgun (WGS) entry which is preliminary data.</text>
</comment>
<keyword evidence="4" id="KW-1185">Reference proteome</keyword>
<keyword evidence="1" id="KW-0479">Metal-binding</keyword>
<reference evidence="3 4" key="1">
    <citation type="submission" date="2015-12" db="EMBL/GenBank/DDBJ databases">
        <title>Haloprofundus marisrubri gen. nov., sp. nov., an extremely halophilic archaeon isolated from the Discovery deep brine-seawater interface in the Red Sea.</title>
        <authorList>
            <person name="Zhang G."/>
            <person name="Stingl U."/>
            <person name="Rashid M."/>
        </authorList>
    </citation>
    <scope>NUCLEOTIDE SEQUENCE [LARGE SCALE GENOMIC DNA]</scope>
    <source>
        <strain evidence="3 4">SB9</strain>
    </source>
</reference>
<evidence type="ECO:0000259" key="2">
    <source>
        <dbReference type="PROSITE" id="PS50966"/>
    </source>
</evidence>
<keyword evidence="1" id="KW-0863">Zinc-finger</keyword>
<feature type="domain" description="SWIM-type" evidence="2">
    <location>
        <begin position="41"/>
        <end position="83"/>
    </location>
</feature>
<dbReference type="GO" id="GO:0008270">
    <property type="term" value="F:zinc ion binding"/>
    <property type="evidence" value="ECO:0007669"/>
    <property type="project" value="UniProtKB-KW"/>
</dbReference>
<evidence type="ECO:0000313" key="3">
    <source>
        <dbReference type="EMBL" id="KTG08421.1"/>
    </source>
</evidence>